<evidence type="ECO:0000256" key="3">
    <source>
        <dbReference type="ARBA" id="ARBA00022679"/>
    </source>
</evidence>
<sequence length="668" mass="74437">MSRFSMAVVALVWFLPVTHANTVLPFDDECVSAECALNALQARALAVSGPSKQNASDSTIPGLLDPDISDVLPDPDGDSSESGPDEEVSDPSGSGLCSGEAYDRSKEGCCAGTLYDRISEGCCNGDIYDVEHEDCCGGKESYDTRTQGCCNDEQVFDLGQEYLVFGLQCLAPVEPQEDKIPWNCTKEWPPSNYASVWKRYCATKSEDSHMAWAMTPSCQVGWLSVKQTSKSAAEQNALEQCQSRATAYNQETCHIFDLDGKLCARQRCGSKLHDATMIGCCNGQVFDSRTQDCCSGRIYNTETTGCCKGRLFKKEPRRNVSNSCWNNNMLQEGRKLEASLKHSKSAECTERTGHVPEIGKGRQDWTMVAMGRFASSSRRFLCLGFLLTISLNCHGFLSGKTVSPGRQRVRPCEAMPEAMPEERKFSNERLRAETEDPFAKVKVALFGFLTITRMCFVVLGDDDRYASVDQPNFWDQVYKVQTERDIYEWYGYDRLRPYFVDALTELTPSRLSQPTRKLLVVGSGDSALSAELASEKDRMRLRFPDLTFLTMDARDLSDFGDGSFGAVVDKGLSDCIGSIGARQQYFQELRRVLVDGGRLLVVSQRRLQTQQDESDDFEELFCIGQQLLRKSLVGGFNNHVPESDLGDGWVCRREALRSCWDNGNPRPP</sequence>
<comment type="caution">
    <text evidence="8">The sequence shown here is derived from an EMBL/GenBank/DDBJ whole genome shotgun (WGS) entry which is preliminary data.</text>
</comment>
<keyword evidence="5" id="KW-0732">Signal</keyword>
<evidence type="ECO:0000256" key="2">
    <source>
        <dbReference type="ARBA" id="ARBA00022603"/>
    </source>
</evidence>
<dbReference type="AlphaFoldDB" id="A0A9P1CT04"/>
<evidence type="ECO:0000256" key="4">
    <source>
        <dbReference type="SAM" id="MobiDB-lite"/>
    </source>
</evidence>
<name>A0A9P1CT04_9DINO</name>
<keyword evidence="10" id="KW-1185">Reference proteome</keyword>
<evidence type="ECO:0000256" key="1">
    <source>
        <dbReference type="ARBA" id="ARBA00008361"/>
    </source>
</evidence>
<protein>
    <recommendedName>
        <fullName evidence="11">Methyltransferase type 11 domain-containing protein</fullName>
    </recommendedName>
</protein>
<keyword evidence="3" id="KW-0808">Transferase</keyword>
<feature type="chain" id="PRO_5043270763" description="Methyltransferase type 11 domain-containing protein" evidence="5">
    <location>
        <begin position="21"/>
        <end position="668"/>
    </location>
</feature>
<evidence type="ECO:0000259" key="7">
    <source>
        <dbReference type="Pfam" id="PF24748"/>
    </source>
</evidence>
<dbReference type="CDD" id="cd02440">
    <property type="entry name" value="AdoMet_MTases"/>
    <property type="match status" value="1"/>
</dbReference>
<reference evidence="8" key="1">
    <citation type="submission" date="2022-10" db="EMBL/GenBank/DDBJ databases">
        <authorList>
            <person name="Chen Y."/>
            <person name="Dougan E. K."/>
            <person name="Chan C."/>
            <person name="Rhodes N."/>
            <person name="Thang M."/>
        </authorList>
    </citation>
    <scope>NUCLEOTIDE SEQUENCE</scope>
</reference>
<feature type="compositionally biased region" description="Polar residues" evidence="4">
    <location>
        <begin position="50"/>
        <end position="59"/>
    </location>
</feature>
<dbReference type="GO" id="GO:0008757">
    <property type="term" value="F:S-adenosylmethionine-dependent methyltransferase activity"/>
    <property type="evidence" value="ECO:0007669"/>
    <property type="project" value="InterPro"/>
</dbReference>
<evidence type="ECO:0000313" key="10">
    <source>
        <dbReference type="Proteomes" id="UP001152797"/>
    </source>
</evidence>
<dbReference type="Gene3D" id="3.40.50.150">
    <property type="entry name" value="Vaccinia Virus protein VP39"/>
    <property type="match status" value="1"/>
</dbReference>
<gene>
    <name evidence="8" type="ORF">C1SCF055_LOCUS23060</name>
</gene>
<feature type="signal peptide" evidence="5">
    <location>
        <begin position="1"/>
        <end position="20"/>
    </location>
</feature>
<evidence type="ECO:0000313" key="9">
    <source>
        <dbReference type="EMBL" id="CAL4783909.1"/>
    </source>
</evidence>
<dbReference type="EMBL" id="CAMXCT020002223">
    <property type="protein sequence ID" value="CAL1149972.1"/>
    <property type="molecule type" value="Genomic_DNA"/>
</dbReference>
<dbReference type="PANTHER" id="PTHR12176">
    <property type="entry name" value="SAM-DEPENDENT METHYLTRANSFERASE SUPERFAMILY PROTEIN"/>
    <property type="match status" value="1"/>
</dbReference>
<dbReference type="EMBL" id="CAMXCT030002223">
    <property type="protein sequence ID" value="CAL4783909.1"/>
    <property type="molecule type" value="Genomic_DNA"/>
</dbReference>
<evidence type="ECO:0000313" key="8">
    <source>
        <dbReference type="EMBL" id="CAI3996597.1"/>
    </source>
</evidence>
<evidence type="ECO:0000256" key="5">
    <source>
        <dbReference type="SAM" id="SignalP"/>
    </source>
</evidence>
<feature type="region of interest" description="Disordered" evidence="4">
    <location>
        <begin position="50"/>
        <end position="99"/>
    </location>
</feature>
<dbReference type="Pfam" id="PF24748">
    <property type="entry name" value="Galaxin_repeat"/>
    <property type="match status" value="1"/>
</dbReference>
<dbReference type="EMBL" id="CAMXCT010002223">
    <property type="protein sequence ID" value="CAI3996597.1"/>
    <property type="molecule type" value="Genomic_DNA"/>
</dbReference>
<feature type="domain" description="Galaxin-like repeats" evidence="7">
    <location>
        <begin position="95"/>
        <end position="153"/>
    </location>
</feature>
<feature type="domain" description="Methyltransferase type 11" evidence="6">
    <location>
        <begin position="533"/>
        <end position="600"/>
    </location>
</feature>
<dbReference type="InterPro" id="IPR056601">
    <property type="entry name" value="Galaxin_dom"/>
</dbReference>
<dbReference type="OrthoDB" id="5130at2759"/>
<feature type="compositionally biased region" description="Acidic residues" evidence="4">
    <location>
        <begin position="73"/>
        <end position="89"/>
    </location>
</feature>
<dbReference type="SUPFAM" id="SSF53335">
    <property type="entry name" value="S-adenosyl-L-methionine-dependent methyltransferases"/>
    <property type="match status" value="1"/>
</dbReference>
<comment type="similarity">
    <text evidence="1">Belongs to the methyltransferase superfamily.</text>
</comment>
<keyword evidence="2" id="KW-0489">Methyltransferase</keyword>
<dbReference type="InterPro" id="IPR051419">
    <property type="entry name" value="Lys/N-term_MeTrsfase_sf"/>
</dbReference>
<dbReference type="InterPro" id="IPR029063">
    <property type="entry name" value="SAM-dependent_MTases_sf"/>
</dbReference>
<evidence type="ECO:0008006" key="11">
    <source>
        <dbReference type="Google" id="ProtNLM"/>
    </source>
</evidence>
<organism evidence="8">
    <name type="scientific">Cladocopium goreaui</name>
    <dbReference type="NCBI Taxonomy" id="2562237"/>
    <lineage>
        <taxon>Eukaryota</taxon>
        <taxon>Sar</taxon>
        <taxon>Alveolata</taxon>
        <taxon>Dinophyceae</taxon>
        <taxon>Suessiales</taxon>
        <taxon>Symbiodiniaceae</taxon>
        <taxon>Cladocopium</taxon>
    </lineage>
</organism>
<evidence type="ECO:0000259" key="6">
    <source>
        <dbReference type="Pfam" id="PF08241"/>
    </source>
</evidence>
<reference evidence="9 10" key="2">
    <citation type="submission" date="2024-05" db="EMBL/GenBank/DDBJ databases">
        <authorList>
            <person name="Chen Y."/>
            <person name="Shah S."/>
            <person name="Dougan E. K."/>
            <person name="Thang M."/>
            <person name="Chan C."/>
        </authorList>
    </citation>
    <scope>NUCLEOTIDE SEQUENCE [LARGE SCALE GENOMIC DNA]</scope>
</reference>
<dbReference type="Pfam" id="PF08241">
    <property type="entry name" value="Methyltransf_11"/>
    <property type="match status" value="1"/>
</dbReference>
<dbReference type="InterPro" id="IPR013216">
    <property type="entry name" value="Methyltransf_11"/>
</dbReference>
<accession>A0A9P1CT04</accession>
<dbReference type="Proteomes" id="UP001152797">
    <property type="component" value="Unassembled WGS sequence"/>
</dbReference>
<dbReference type="GO" id="GO:0032259">
    <property type="term" value="P:methylation"/>
    <property type="evidence" value="ECO:0007669"/>
    <property type="project" value="UniProtKB-KW"/>
</dbReference>
<proteinExistence type="inferred from homology"/>